<protein>
    <submittedName>
        <fullName evidence="2">Uncharacterized protein</fullName>
    </submittedName>
</protein>
<accession>A0A6J4RSH1</accession>
<organism evidence="2">
    <name type="scientific">uncultured Solirubrobacteraceae bacterium</name>
    <dbReference type="NCBI Taxonomy" id="1162706"/>
    <lineage>
        <taxon>Bacteria</taxon>
        <taxon>Bacillati</taxon>
        <taxon>Actinomycetota</taxon>
        <taxon>Thermoleophilia</taxon>
        <taxon>Solirubrobacterales</taxon>
        <taxon>Solirubrobacteraceae</taxon>
        <taxon>environmental samples</taxon>
    </lineage>
</organism>
<proteinExistence type="predicted"/>
<gene>
    <name evidence="2" type="ORF">AVDCRST_MAG67-788</name>
</gene>
<evidence type="ECO:0000313" key="2">
    <source>
        <dbReference type="EMBL" id="CAA9479767.1"/>
    </source>
</evidence>
<dbReference type="AlphaFoldDB" id="A0A6J4RSH1"/>
<evidence type="ECO:0000256" key="1">
    <source>
        <dbReference type="SAM" id="MobiDB-lite"/>
    </source>
</evidence>
<name>A0A6J4RSH1_9ACTN</name>
<feature type="region of interest" description="Disordered" evidence="1">
    <location>
        <begin position="48"/>
        <end position="97"/>
    </location>
</feature>
<sequence>MIWSNDAVELVILASEPQLTLSVRADLERDRSLEHVEHVDMLEVPAGRPAAVRSRSGRVSDATPGSSRGLVAQAGDLAAPNPYSRAEHNQGEPADEEHIEWCHRAAIARATCSRNEPTG</sequence>
<reference evidence="2" key="1">
    <citation type="submission" date="2020-02" db="EMBL/GenBank/DDBJ databases">
        <authorList>
            <person name="Meier V. D."/>
        </authorList>
    </citation>
    <scope>NUCLEOTIDE SEQUENCE</scope>
    <source>
        <strain evidence="2">AVDCRST_MAG67</strain>
    </source>
</reference>
<dbReference type="EMBL" id="CADCVQ010000039">
    <property type="protein sequence ID" value="CAA9479767.1"/>
    <property type="molecule type" value="Genomic_DNA"/>
</dbReference>